<evidence type="ECO:0000313" key="1">
    <source>
        <dbReference type="EMBL" id="QGA25653.1"/>
    </source>
</evidence>
<reference evidence="1 2" key="1">
    <citation type="submission" date="2019-10" db="EMBL/GenBank/DDBJ databases">
        <authorList>
            <person name="Dong K."/>
        </authorList>
    </citation>
    <scope>NUCLEOTIDE SEQUENCE [LARGE SCALE GENOMIC DNA]</scope>
    <source>
        <strain evidence="2">dk4302</strain>
    </source>
</reference>
<dbReference type="Proteomes" id="UP000326921">
    <property type="component" value="Chromosome"/>
</dbReference>
<keyword evidence="2" id="KW-1185">Reference proteome</keyword>
<protein>
    <submittedName>
        <fullName evidence="1">Uncharacterized protein</fullName>
    </submittedName>
</protein>
<dbReference type="KEGG" id="sphe:GFH32_04650"/>
<sequence length="936" mass="108743">MNIYFRYLTIFILTFYIPTGFCQLIDYEQPHSSVKWEQINRPDFQLIFPKEFRKSASLLAYKIDSMLVLASQDLQKKPKKISIILHENHIEQNGFAQLAPRKVEAFSTPGPAADNQAWLPNLIQHELRHVAQFDKLTGRMSAPFLEQLALAFYGIHLPAWYFEGDAVSIETQYSAGGRGRLPSFLMPLRTNEQSGKSYSFDKNILGSFKDITPSYYLTGYLMNTYLTNHFGYEIKRQLLEDMRTHLLRPYNFNRALRKLTNMNSRGLYQATIGALDSTWNGQTLDQNRAEIQANNTRFYSHLFLPQSTENKAVYYLFQSPQEVSQLRERTAQKEKTLLKIGYQLTPYFHQSGDFIVWDEIRKDVRFGKQTYNIIRLYNIKTNRTERLSQNSRLYSPIIDPTNKGIYAIQVDQDNVSSLVYIDINSKKQSKIIEMPHGILLQQPSINDKNTKIIAIAIGEKGTNLIEIDLQTRGYSLIFPWSNQQFERPIYAGDDLVFKAHFDKIDQIYKYNRTESKTYKLTNSPFGAFYPSLNSDGNLLYNEYQSDGYRLAKLNMSDVSVEEITPNFTASALTDDRILSTFSSQLDSYNRSFSVEKYNSISDLFNFHSLSISANNFEDFDNYKPGIFWLANDLLNTTQLKLGYEYDVDIEKSIYSAELNYQKYYPKFIAKYQNRGRIGHAKSSNPNAETVQFDYREHYYSFEMQLPFSLYRGNNIYSFGLNVGTSYQKNYDLSISTLKNFNEEIILPLNYIAYFNRNVRRSTLDLVPRWGQNISFIYRHVPFEKDLSGNLFAIKSNFYFPGFFANHAFQARFNYQSNSGRFANYYEIPMISAFGHFKSAEVDNNLMLNYRFPIAYPDWAIGSLAYIKRFHGYFFADYQNLHNSSISPKTYGIGLSVDLNLFRYKLPDFGIGSKLSFINDASAQNKAVPSFSFSYTY</sequence>
<evidence type="ECO:0000313" key="2">
    <source>
        <dbReference type="Proteomes" id="UP000326921"/>
    </source>
</evidence>
<proteinExistence type="predicted"/>
<dbReference type="EMBL" id="CP045652">
    <property type="protein sequence ID" value="QGA25653.1"/>
    <property type="molecule type" value="Genomic_DNA"/>
</dbReference>
<gene>
    <name evidence="1" type="ORF">GFH32_04650</name>
</gene>
<organism evidence="1 2">
    <name type="scientific">Sphingobacterium zhuxiongii</name>
    <dbReference type="NCBI Taxonomy" id="2662364"/>
    <lineage>
        <taxon>Bacteria</taxon>
        <taxon>Pseudomonadati</taxon>
        <taxon>Bacteroidota</taxon>
        <taxon>Sphingobacteriia</taxon>
        <taxon>Sphingobacteriales</taxon>
        <taxon>Sphingobacteriaceae</taxon>
        <taxon>Sphingobacterium</taxon>
    </lineage>
</organism>
<accession>A0A5Q0Q835</accession>
<dbReference type="AlphaFoldDB" id="A0A5Q0Q835"/>
<dbReference type="RefSeq" id="WP_153509973.1">
    <property type="nucleotide sequence ID" value="NZ_CP045652.1"/>
</dbReference>
<dbReference type="SUPFAM" id="SSF82171">
    <property type="entry name" value="DPP6 N-terminal domain-like"/>
    <property type="match status" value="1"/>
</dbReference>
<name>A0A5Q0Q835_9SPHI</name>